<comment type="caution">
    <text evidence="6">The sequence shown here is derived from an EMBL/GenBank/DDBJ whole genome shotgun (WGS) entry which is preliminary data.</text>
</comment>
<protein>
    <submittedName>
        <fullName evidence="6">AraC family transcriptional regulator</fullName>
    </submittedName>
</protein>
<dbReference type="Pfam" id="PF12833">
    <property type="entry name" value="HTH_18"/>
    <property type="match status" value="1"/>
</dbReference>
<dbReference type="PRINTS" id="PR00032">
    <property type="entry name" value="HTHARAC"/>
</dbReference>
<keyword evidence="7" id="KW-1185">Reference proteome</keyword>
<evidence type="ECO:0000256" key="4">
    <source>
        <dbReference type="ARBA" id="ARBA00023163"/>
    </source>
</evidence>
<dbReference type="PANTHER" id="PTHR46796">
    <property type="entry name" value="HTH-TYPE TRANSCRIPTIONAL ACTIVATOR RHAS-RELATED"/>
    <property type="match status" value="1"/>
</dbReference>
<organism evidence="6 7">
    <name type="scientific">Duganella aceris</name>
    <dbReference type="NCBI Taxonomy" id="2703883"/>
    <lineage>
        <taxon>Bacteria</taxon>
        <taxon>Pseudomonadati</taxon>
        <taxon>Pseudomonadota</taxon>
        <taxon>Betaproteobacteria</taxon>
        <taxon>Burkholderiales</taxon>
        <taxon>Oxalobacteraceae</taxon>
        <taxon>Telluria group</taxon>
        <taxon>Duganella</taxon>
    </lineage>
</organism>
<dbReference type="SUPFAM" id="SSF46689">
    <property type="entry name" value="Homeodomain-like"/>
    <property type="match status" value="1"/>
</dbReference>
<dbReference type="PROSITE" id="PS00041">
    <property type="entry name" value="HTH_ARAC_FAMILY_1"/>
    <property type="match status" value="1"/>
</dbReference>
<evidence type="ECO:0000256" key="3">
    <source>
        <dbReference type="ARBA" id="ARBA00023159"/>
    </source>
</evidence>
<dbReference type="Gene3D" id="2.60.120.10">
    <property type="entry name" value="Jelly Rolls"/>
    <property type="match status" value="1"/>
</dbReference>
<proteinExistence type="predicted"/>
<evidence type="ECO:0000313" key="6">
    <source>
        <dbReference type="EMBL" id="NGZ85236.1"/>
    </source>
</evidence>
<dbReference type="SUPFAM" id="SSF51215">
    <property type="entry name" value="Regulatory protein AraC"/>
    <property type="match status" value="1"/>
</dbReference>
<reference evidence="7" key="1">
    <citation type="submission" date="2023-07" db="EMBL/GenBank/DDBJ databases">
        <title>Duganella aceri sp. nov., isolated from tree sap.</title>
        <authorList>
            <person name="Kim I.S."/>
        </authorList>
    </citation>
    <scope>NUCLEOTIDE SEQUENCE [LARGE SCALE GENOMIC DNA]</scope>
    <source>
        <strain evidence="7">SAP-35</strain>
    </source>
</reference>
<evidence type="ECO:0000256" key="2">
    <source>
        <dbReference type="ARBA" id="ARBA00023125"/>
    </source>
</evidence>
<accession>A0ABX0FL08</accession>
<gene>
    <name evidence="6" type="ORF">GW587_13340</name>
</gene>
<dbReference type="InterPro" id="IPR018060">
    <property type="entry name" value="HTH_AraC"/>
</dbReference>
<dbReference type="PROSITE" id="PS01124">
    <property type="entry name" value="HTH_ARAC_FAMILY_2"/>
    <property type="match status" value="1"/>
</dbReference>
<dbReference type="Pfam" id="PF14525">
    <property type="entry name" value="AraC_binding_2"/>
    <property type="match status" value="1"/>
</dbReference>
<dbReference type="EMBL" id="JAADJT010000005">
    <property type="protein sequence ID" value="NGZ85236.1"/>
    <property type="molecule type" value="Genomic_DNA"/>
</dbReference>
<dbReference type="InterPro" id="IPR014710">
    <property type="entry name" value="RmlC-like_jellyroll"/>
</dbReference>
<dbReference type="Proteomes" id="UP000666369">
    <property type="component" value="Unassembled WGS sequence"/>
</dbReference>
<dbReference type="SMART" id="SM00342">
    <property type="entry name" value="HTH_ARAC"/>
    <property type="match status" value="1"/>
</dbReference>
<dbReference type="PANTHER" id="PTHR46796:SF6">
    <property type="entry name" value="ARAC SUBFAMILY"/>
    <property type="match status" value="1"/>
</dbReference>
<feature type="domain" description="HTH araC/xylS-type" evidence="5">
    <location>
        <begin position="217"/>
        <end position="318"/>
    </location>
</feature>
<evidence type="ECO:0000256" key="1">
    <source>
        <dbReference type="ARBA" id="ARBA00023015"/>
    </source>
</evidence>
<keyword evidence="4" id="KW-0804">Transcription</keyword>
<dbReference type="InterPro" id="IPR037923">
    <property type="entry name" value="HTH-like"/>
</dbReference>
<dbReference type="InterPro" id="IPR050204">
    <property type="entry name" value="AraC_XylS_family_regulators"/>
</dbReference>
<name>A0ABX0FL08_9BURK</name>
<sequence>MSDIPAIPASSAPPGAEVFTSHHLELALDNLVAPGVIVAGDPGPGAVFGCRLMGGGIMVAAALAAGTVVRHQEHHLADLAHDDINVAIVLEGGGSVEVTGARFQIGAGDLLYLPARAPATTSIDMACRMVILRLSFSRLNGGQRGNFSDFRASLALPESGLRQAVLHYVRQVLPALADSSLATVAHAEQAFVSLLAAGYTEARHATSAAGELQSRWDMVVLAVDTMLADPELNVGRLAEAVGVSTRRVHRLFEEHGQRYGAYLLEQRLQRAREDLLRPLYAEQGVAQAGYRAGFNSASHFSRCFKQRYGVSPSEYVSGVKA</sequence>
<dbReference type="InterPro" id="IPR009057">
    <property type="entry name" value="Homeodomain-like_sf"/>
</dbReference>
<dbReference type="InterPro" id="IPR035418">
    <property type="entry name" value="AraC-bd_2"/>
</dbReference>
<keyword evidence="1" id="KW-0805">Transcription regulation</keyword>
<keyword evidence="3" id="KW-0010">Activator</keyword>
<dbReference type="InterPro" id="IPR020449">
    <property type="entry name" value="Tscrpt_reg_AraC-type_HTH"/>
</dbReference>
<dbReference type="InterPro" id="IPR018062">
    <property type="entry name" value="HTH_AraC-typ_CS"/>
</dbReference>
<evidence type="ECO:0000259" key="5">
    <source>
        <dbReference type="PROSITE" id="PS01124"/>
    </source>
</evidence>
<evidence type="ECO:0000313" key="7">
    <source>
        <dbReference type="Proteomes" id="UP000666369"/>
    </source>
</evidence>
<dbReference type="RefSeq" id="WP_166103511.1">
    <property type="nucleotide sequence ID" value="NZ_JAADJT010000005.1"/>
</dbReference>
<keyword evidence="2" id="KW-0238">DNA-binding</keyword>
<dbReference type="Gene3D" id="1.10.10.60">
    <property type="entry name" value="Homeodomain-like"/>
    <property type="match status" value="1"/>
</dbReference>